<accession>A0A427XWP6</accession>
<evidence type="ECO:0000313" key="1">
    <source>
        <dbReference type="EMBL" id="RSH83274.1"/>
    </source>
</evidence>
<organism evidence="1 2">
    <name type="scientific">Apiotrichum porosum</name>
    <dbReference type="NCBI Taxonomy" id="105984"/>
    <lineage>
        <taxon>Eukaryota</taxon>
        <taxon>Fungi</taxon>
        <taxon>Dikarya</taxon>
        <taxon>Basidiomycota</taxon>
        <taxon>Agaricomycotina</taxon>
        <taxon>Tremellomycetes</taxon>
        <taxon>Trichosporonales</taxon>
        <taxon>Trichosporonaceae</taxon>
        <taxon>Apiotrichum</taxon>
    </lineage>
</organism>
<name>A0A427XWP6_9TREE</name>
<dbReference type="Proteomes" id="UP000279236">
    <property type="component" value="Unassembled WGS sequence"/>
</dbReference>
<reference evidence="1 2" key="1">
    <citation type="submission" date="2018-11" db="EMBL/GenBank/DDBJ databases">
        <title>Genome sequence of Apiotrichum porosum DSM 27194.</title>
        <authorList>
            <person name="Aliyu H."/>
            <person name="Gorte O."/>
            <person name="Ochsenreither K."/>
        </authorList>
    </citation>
    <scope>NUCLEOTIDE SEQUENCE [LARGE SCALE GENOMIC DNA]</scope>
    <source>
        <strain evidence="1 2">DSM 27194</strain>
    </source>
</reference>
<sequence>MKRDCPPLFHYTQTVTATGQAAPQPWQRVIDPIWCDAGIGSTCNIAKGNQITTSESLNIGIDGGPSADDVAGEALKGINANAGFSLGTHGARATPQQMPRAVISHRLPARLTLTAEPFSSRQTWLGQLSTSTNKVTFVQ</sequence>
<comment type="caution">
    <text evidence="1">The sequence shown here is derived from an EMBL/GenBank/DDBJ whole genome shotgun (WGS) entry which is preliminary data.</text>
</comment>
<gene>
    <name evidence="1" type="ORF">EHS24_006948</name>
</gene>
<dbReference type="RefSeq" id="XP_028477226.1">
    <property type="nucleotide sequence ID" value="XM_028622334.1"/>
</dbReference>
<dbReference type="EMBL" id="RSCE01000004">
    <property type="protein sequence ID" value="RSH83274.1"/>
    <property type="molecule type" value="Genomic_DNA"/>
</dbReference>
<protein>
    <submittedName>
        <fullName evidence="1">Uncharacterized protein</fullName>
    </submittedName>
</protein>
<evidence type="ECO:0000313" key="2">
    <source>
        <dbReference type="Proteomes" id="UP000279236"/>
    </source>
</evidence>
<keyword evidence="2" id="KW-1185">Reference proteome</keyword>
<dbReference type="GeneID" id="39591491"/>
<dbReference type="AlphaFoldDB" id="A0A427XWP6"/>
<proteinExistence type="predicted"/>